<proteinExistence type="predicted"/>
<accession>A0A9W7EBY0</accession>
<evidence type="ECO:0000313" key="3">
    <source>
        <dbReference type="Proteomes" id="UP001165082"/>
    </source>
</evidence>
<dbReference type="Proteomes" id="UP001165082">
    <property type="component" value="Unassembled WGS sequence"/>
</dbReference>
<evidence type="ECO:0000313" key="2">
    <source>
        <dbReference type="EMBL" id="GMH73083.1"/>
    </source>
</evidence>
<comment type="caution">
    <text evidence="2">The sequence shown here is derived from an EMBL/GenBank/DDBJ whole genome shotgun (WGS) entry which is preliminary data.</text>
</comment>
<dbReference type="EMBL" id="BRXZ01001513">
    <property type="protein sequence ID" value="GMH73083.1"/>
    <property type="molecule type" value="Genomic_DNA"/>
</dbReference>
<gene>
    <name evidence="2" type="ORF">TrRE_jg12802</name>
</gene>
<dbReference type="AlphaFoldDB" id="A0A9W7EBY0"/>
<reference evidence="2" key="1">
    <citation type="submission" date="2022-07" db="EMBL/GenBank/DDBJ databases">
        <title>Genome analysis of Parmales, a sister group of diatoms, reveals the evolutionary specialization of diatoms from phago-mixotrophs to photoautotrophs.</title>
        <authorList>
            <person name="Ban H."/>
            <person name="Sato S."/>
            <person name="Yoshikawa S."/>
            <person name="Kazumasa Y."/>
            <person name="Nakamura Y."/>
            <person name="Ichinomiya M."/>
            <person name="Saitoh K."/>
            <person name="Sato N."/>
            <person name="Blanc-Mathieu R."/>
            <person name="Endo H."/>
            <person name="Kuwata A."/>
            <person name="Ogata H."/>
        </authorList>
    </citation>
    <scope>NUCLEOTIDE SEQUENCE</scope>
</reference>
<keyword evidence="3" id="KW-1185">Reference proteome</keyword>
<name>A0A9W7EBY0_9STRA</name>
<evidence type="ECO:0000256" key="1">
    <source>
        <dbReference type="SAM" id="MobiDB-lite"/>
    </source>
</evidence>
<protein>
    <submittedName>
        <fullName evidence="2">Uncharacterized protein</fullName>
    </submittedName>
</protein>
<feature type="region of interest" description="Disordered" evidence="1">
    <location>
        <begin position="60"/>
        <end position="80"/>
    </location>
</feature>
<sequence length="80" mass="8672">MPDNTRRGSLANPKAAVRKSHLVVEHPHGNCCSFFLKCLTVCCAPCRAEFWGCEGEKDADKKLSDLPMPHGDVDGDVGDS</sequence>
<organism evidence="2 3">
    <name type="scientific">Triparma retinervis</name>
    <dbReference type="NCBI Taxonomy" id="2557542"/>
    <lineage>
        <taxon>Eukaryota</taxon>
        <taxon>Sar</taxon>
        <taxon>Stramenopiles</taxon>
        <taxon>Ochrophyta</taxon>
        <taxon>Bolidophyceae</taxon>
        <taxon>Parmales</taxon>
        <taxon>Triparmaceae</taxon>
        <taxon>Triparma</taxon>
    </lineage>
</organism>